<name>A0A9D3ZSW6_9ROSI</name>
<dbReference type="Proteomes" id="UP000828251">
    <property type="component" value="Unassembled WGS sequence"/>
</dbReference>
<comment type="caution">
    <text evidence="1">The sequence shown here is derived from an EMBL/GenBank/DDBJ whole genome shotgun (WGS) entry which is preliminary data.</text>
</comment>
<sequence length="70" mass="7714">MDFKGKQGYEELPISPVHETVQEMVVEVSPTTSGSDNPELGIEALTWLVREVLEEVSEARIKANGETIQA</sequence>
<dbReference type="EMBL" id="JAIQCV010000009">
    <property type="protein sequence ID" value="KAH1063790.1"/>
    <property type="molecule type" value="Genomic_DNA"/>
</dbReference>
<keyword evidence="2" id="KW-1185">Reference proteome</keyword>
<organism evidence="1 2">
    <name type="scientific">Gossypium stocksii</name>
    <dbReference type="NCBI Taxonomy" id="47602"/>
    <lineage>
        <taxon>Eukaryota</taxon>
        <taxon>Viridiplantae</taxon>
        <taxon>Streptophyta</taxon>
        <taxon>Embryophyta</taxon>
        <taxon>Tracheophyta</taxon>
        <taxon>Spermatophyta</taxon>
        <taxon>Magnoliopsida</taxon>
        <taxon>eudicotyledons</taxon>
        <taxon>Gunneridae</taxon>
        <taxon>Pentapetalae</taxon>
        <taxon>rosids</taxon>
        <taxon>malvids</taxon>
        <taxon>Malvales</taxon>
        <taxon>Malvaceae</taxon>
        <taxon>Malvoideae</taxon>
        <taxon>Gossypium</taxon>
    </lineage>
</organism>
<gene>
    <name evidence="1" type="ORF">J1N35_028777</name>
</gene>
<proteinExistence type="predicted"/>
<dbReference type="AlphaFoldDB" id="A0A9D3ZSW6"/>
<reference evidence="1 2" key="1">
    <citation type="journal article" date="2021" name="Plant Biotechnol. J.">
        <title>Multi-omics assisted identification of the key and species-specific regulatory components of drought-tolerant mechanisms in Gossypium stocksii.</title>
        <authorList>
            <person name="Yu D."/>
            <person name="Ke L."/>
            <person name="Zhang D."/>
            <person name="Wu Y."/>
            <person name="Sun Y."/>
            <person name="Mei J."/>
            <person name="Sun J."/>
            <person name="Sun Y."/>
        </authorList>
    </citation>
    <scope>NUCLEOTIDE SEQUENCE [LARGE SCALE GENOMIC DNA]</scope>
    <source>
        <strain evidence="2">cv. E1</strain>
        <tissue evidence="1">Leaf</tissue>
    </source>
</reference>
<accession>A0A9D3ZSW6</accession>
<protein>
    <submittedName>
        <fullName evidence="1">Uncharacterized protein</fullName>
    </submittedName>
</protein>
<evidence type="ECO:0000313" key="1">
    <source>
        <dbReference type="EMBL" id="KAH1063790.1"/>
    </source>
</evidence>
<evidence type="ECO:0000313" key="2">
    <source>
        <dbReference type="Proteomes" id="UP000828251"/>
    </source>
</evidence>